<dbReference type="CDD" id="cd11386">
    <property type="entry name" value="MCP_signal"/>
    <property type="match status" value="1"/>
</dbReference>
<dbReference type="PROSITE" id="PS50111">
    <property type="entry name" value="CHEMOTAXIS_TRANSDUC_2"/>
    <property type="match status" value="1"/>
</dbReference>
<sequence length="545" mass="59011">MRIWVKLTSVIVVAGAAGAALGPFLGIPALRALALGAACCVPALLTVYALVVRPATEQIARITAALADSRGRHSGDLAGVDPVDGVCRVLENHSRLVAHMVQIGSGMATAAAEVSFASDQLRKRVGAQVEHATQIESATESIAGTVEEAAASSSHSVEVAELARQASLSGQGAIESARQKMDDVQTQVEHVAHSVKRLESRTEEIRKITGVIDEIAEQTNLLALNASIEAARSGEHGRGFAVVADEVRNLAARTATATTDIGRMVQDIDDEASAAVRTMEELDRAVRESTEQTVAVDHQFAEVLTRTGEVEEQILRVAEGGRRTHDQLAQITGSVHSVTQQLSETATEVDSVSRQALELSERAETIFEELGGESMGDVHDEVRRLALDAAAEIGGAFERAVSQNRISLSDLFSRSYEPIEGTRPTKYRTRFDRLTDELLPQIQEPVLAQCQAVIFAAAVDDHGYLPTHNRKFAQPLTGDYDRDLTNSRTKRIFDDRTGSRCGSHKKPFLLQTYKRDTGEVMHDLSVPIFVQGRHWGGFRIGYRAA</sequence>
<dbReference type="PANTHER" id="PTHR32089">
    <property type="entry name" value="METHYL-ACCEPTING CHEMOTAXIS PROTEIN MCPB"/>
    <property type="match status" value="1"/>
</dbReference>
<dbReference type="SUPFAM" id="SSF58104">
    <property type="entry name" value="Methyl-accepting chemotaxis protein (MCP) signaling domain"/>
    <property type="match status" value="1"/>
</dbReference>
<evidence type="ECO:0000256" key="3">
    <source>
        <dbReference type="SAM" id="Phobius"/>
    </source>
</evidence>
<dbReference type="PANTHER" id="PTHR32089:SF112">
    <property type="entry name" value="LYSOZYME-LIKE PROTEIN-RELATED"/>
    <property type="match status" value="1"/>
</dbReference>
<name>A0A956NBT3_UNCEI</name>
<evidence type="ECO:0000256" key="1">
    <source>
        <dbReference type="ARBA" id="ARBA00023224"/>
    </source>
</evidence>
<reference evidence="5" key="1">
    <citation type="submission" date="2020-04" db="EMBL/GenBank/DDBJ databases">
        <authorList>
            <person name="Zhang T."/>
        </authorList>
    </citation>
    <scope>NUCLEOTIDE SEQUENCE</scope>
    <source>
        <strain evidence="5">HKST-UBA02</strain>
    </source>
</reference>
<evidence type="ECO:0000259" key="4">
    <source>
        <dbReference type="PROSITE" id="PS50111"/>
    </source>
</evidence>
<dbReference type="InterPro" id="IPR004089">
    <property type="entry name" value="MCPsignal_dom"/>
</dbReference>
<reference evidence="5" key="2">
    <citation type="journal article" date="2021" name="Microbiome">
        <title>Successional dynamics and alternative stable states in a saline activated sludge microbial community over 9 years.</title>
        <authorList>
            <person name="Wang Y."/>
            <person name="Ye J."/>
            <person name="Ju F."/>
            <person name="Liu L."/>
            <person name="Boyd J.A."/>
            <person name="Deng Y."/>
            <person name="Parks D.H."/>
            <person name="Jiang X."/>
            <person name="Yin X."/>
            <person name="Woodcroft B.J."/>
            <person name="Tyson G.W."/>
            <person name="Hugenholtz P."/>
            <person name="Polz M.F."/>
            <person name="Zhang T."/>
        </authorList>
    </citation>
    <scope>NUCLEOTIDE SEQUENCE</scope>
    <source>
        <strain evidence="5">HKST-UBA02</strain>
    </source>
</reference>
<feature type="transmembrane region" description="Helical" evidence="3">
    <location>
        <begin position="29"/>
        <end position="51"/>
    </location>
</feature>
<gene>
    <name evidence="5" type="ORF">KDA27_10800</name>
</gene>
<dbReference type="GO" id="GO:0007165">
    <property type="term" value="P:signal transduction"/>
    <property type="evidence" value="ECO:0007669"/>
    <property type="project" value="UniProtKB-KW"/>
</dbReference>
<dbReference type="Gene3D" id="1.10.287.950">
    <property type="entry name" value="Methyl-accepting chemotaxis protein"/>
    <property type="match status" value="1"/>
</dbReference>
<dbReference type="AlphaFoldDB" id="A0A956NBT3"/>
<proteinExistence type="predicted"/>
<evidence type="ECO:0000313" key="5">
    <source>
        <dbReference type="EMBL" id="MCA9756279.1"/>
    </source>
</evidence>
<dbReference type="GO" id="GO:0016020">
    <property type="term" value="C:membrane"/>
    <property type="evidence" value="ECO:0007669"/>
    <property type="project" value="InterPro"/>
</dbReference>
<keyword evidence="3" id="KW-0812">Transmembrane</keyword>
<keyword evidence="3" id="KW-0472">Membrane</keyword>
<keyword evidence="1 2" id="KW-0807">Transducer</keyword>
<dbReference type="Pfam" id="PF00015">
    <property type="entry name" value="MCPsignal"/>
    <property type="match status" value="1"/>
</dbReference>
<comment type="caution">
    <text evidence="5">The sequence shown here is derived from an EMBL/GenBank/DDBJ whole genome shotgun (WGS) entry which is preliminary data.</text>
</comment>
<keyword evidence="3" id="KW-1133">Transmembrane helix</keyword>
<evidence type="ECO:0000313" key="6">
    <source>
        <dbReference type="Proteomes" id="UP000739538"/>
    </source>
</evidence>
<dbReference type="Proteomes" id="UP000739538">
    <property type="component" value="Unassembled WGS sequence"/>
</dbReference>
<organism evidence="5 6">
    <name type="scientific">Eiseniibacteriota bacterium</name>
    <dbReference type="NCBI Taxonomy" id="2212470"/>
    <lineage>
        <taxon>Bacteria</taxon>
        <taxon>Candidatus Eiseniibacteriota</taxon>
    </lineage>
</organism>
<evidence type="ECO:0000256" key="2">
    <source>
        <dbReference type="PROSITE-ProRule" id="PRU00284"/>
    </source>
</evidence>
<dbReference type="SMART" id="SM00283">
    <property type="entry name" value="MA"/>
    <property type="match status" value="1"/>
</dbReference>
<accession>A0A956NBT3</accession>
<protein>
    <submittedName>
        <fullName evidence="5">Methyl-accepting chemotaxis protein</fullName>
    </submittedName>
</protein>
<feature type="domain" description="Methyl-accepting transducer" evidence="4">
    <location>
        <begin position="103"/>
        <end position="350"/>
    </location>
</feature>
<dbReference type="EMBL" id="JAGQHS010000047">
    <property type="protein sequence ID" value="MCA9756279.1"/>
    <property type="molecule type" value="Genomic_DNA"/>
</dbReference>